<dbReference type="PROSITE" id="PS50994">
    <property type="entry name" value="INTEGRASE"/>
    <property type="match status" value="1"/>
</dbReference>
<evidence type="ECO:0000256" key="1">
    <source>
        <dbReference type="ARBA" id="ARBA00023172"/>
    </source>
</evidence>
<dbReference type="EMBL" id="DWWI01000094">
    <property type="protein sequence ID" value="HJC42915.1"/>
    <property type="molecule type" value="Genomic_DNA"/>
</dbReference>
<dbReference type="PROSITE" id="PS00652">
    <property type="entry name" value="TNFR_NGFR_1"/>
    <property type="match status" value="1"/>
</dbReference>
<dbReference type="GO" id="GO:0006310">
    <property type="term" value="P:DNA recombination"/>
    <property type="evidence" value="ECO:0007669"/>
    <property type="project" value="UniProtKB-KW"/>
</dbReference>
<name>A0A9D2T2R4_9FIRM</name>
<dbReference type="InterPro" id="IPR001584">
    <property type="entry name" value="Integrase_cat-core"/>
</dbReference>
<dbReference type="GO" id="GO:0015074">
    <property type="term" value="P:DNA integration"/>
    <property type="evidence" value="ECO:0007669"/>
    <property type="project" value="InterPro"/>
</dbReference>
<sequence>MSNKHLTYDDRLTIQAGLQQGLKIAQIAKSIGKDRSTVGREIKAHRRLVSTSKGNNCTHHRTCTRIPNCRSGCFRGKKQCQTACGRCQEGCPDYQEEFCTDYEKSPFVCNACDHRLRCRLRRMLYDAKYAQQQYEQLLSESRKGISLTEQELNRINDTITPLLKKGQSLPVICERYRDELPVSDRTIYSYIDAGLLDARNIDLRRKLRRPERKKSGPVLRVDRKCHIGRSYEECEEYMRQNPDAIVSQMDSVVIHKGGQTLLTILFTNCDVQLMFLRERNTAGSVTEIFCRLRKALGDEKFRMLFQVIITDRGSEFSDPEKIEADMETGEIQCRVFYCDPMNTNQKSNCERNHELIRYIIPKNHAKDEYTEEEIREMMNHINSYPRKKWNGQAPIDLFIKIYGQETANLLGLEKIPSDSITLTPALFKK</sequence>
<dbReference type="Proteomes" id="UP000823895">
    <property type="component" value="Unassembled WGS sequence"/>
</dbReference>
<dbReference type="AlphaFoldDB" id="A0A9D2T2R4"/>
<dbReference type="GO" id="GO:0003676">
    <property type="term" value="F:nucleic acid binding"/>
    <property type="evidence" value="ECO:0007669"/>
    <property type="project" value="InterPro"/>
</dbReference>
<dbReference type="PANTHER" id="PTHR10948:SF23">
    <property type="entry name" value="TRANSPOSASE INSI FOR INSERTION SEQUENCE ELEMENT IS30A-RELATED"/>
    <property type="match status" value="1"/>
</dbReference>
<dbReference type="InterPro" id="IPR053392">
    <property type="entry name" value="Transposase_IS30-like"/>
</dbReference>
<accession>A0A9D2T2R4</accession>
<dbReference type="InterPro" id="IPR051917">
    <property type="entry name" value="Transposase-Integrase"/>
</dbReference>
<dbReference type="InterPro" id="IPR001368">
    <property type="entry name" value="TNFR/NGFR_Cys_rich_reg"/>
</dbReference>
<dbReference type="Pfam" id="PF13936">
    <property type="entry name" value="HTH_38"/>
    <property type="match status" value="1"/>
</dbReference>
<protein>
    <submittedName>
        <fullName evidence="3">IS30 family transposase</fullName>
    </submittedName>
</protein>
<feature type="domain" description="Integrase catalytic" evidence="2">
    <location>
        <begin position="238"/>
        <end position="402"/>
    </location>
</feature>
<dbReference type="SUPFAM" id="SSF53098">
    <property type="entry name" value="Ribonuclease H-like"/>
    <property type="match status" value="1"/>
</dbReference>
<proteinExistence type="predicted"/>
<keyword evidence="1" id="KW-0233">DNA recombination</keyword>
<organism evidence="3 4">
    <name type="scientific">Candidatus Mediterraneibacter gallistercoris</name>
    <dbReference type="NCBI Taxonomy" id="2838671"/>
    <lineage>
        <taxon>Bacteria</taxon>
        <taxon>Bacillati</taxon>
        <taxon>Bacillota</taxon>
        <taxon>Clostridia</taxon>
        <taxon>Lachnospirales</taxon>
        <taxon>Lachnospiraceae</taxon>
        <taxon>Mediterraneibacter</taxon>
    </lineage>
</organism>
<dbReference type="Gene3D" id="3.30.420.10">
    <property type="entry name" value="Ribonuclease H-like superfamily/Ribonuclease H"/>
    <property type="match status" value="1"/>
</dbReference>
<evidence type="ECO:0000313" key="3">
    <source>
        <dbReference type="EMBL" id="HJC42915.1"/>
    </source>
</evidence>
<dbReference type="PANTHER" id="PTHR10948">
    <property type="entry name" value="TRANSPOSASE"/>
    <property type="match status" value="1"/>
</dbReference>
<dbReference type="GO" id="GO:0032196">
    <property type="term" value="P:transposition"/>
    <property type="evidence" value="ECO:0007669"/>
    <property type="project" value="TreeGrafter"/>
</dbReference>
<evidence type="ECO:0000313" key="4">
    <source>
        <dbReference type="Proteomes" id="UP000823895"/>
    </source>
</evidence>
<dbReference type="InterPro" id="IPR012337">
    <property type="entry name" value="RNaseH-like_sf"/>
</dbReference>
<dbReference type="GO" id="GO:0005829">
    <property type="term" value="C:cytosol"/>
    <property type="evidence" value="ECO:0007669"/>
    <property type="project" value="TreeGrafter"/>
</dbReference>
<evidence type="ECO:0000259" key="2">
    <source>
        <dbReference type="PROSITE" id="PS50994"/>
    </source>
</evidence>
<reference evidence="3" key="2">
    <citation type="submission" date="2021-04" db="EMBL/GenBank/DDBJ databases">
        <authorList>
            <person name="Gilroy R."/>
        </authorList>
    </citation>
    <scope>NUCLEOTIDE SEQUENCE</scope>
    <source>
        <strain evidence="3">CHK165-2605</strain>
    </source>
</reference>
<reference evidence="3" key="1">
    <citation type="journal article" date="2021" name="PeerJ">
        <title>Extensive microbial diversity within the chicken gut microbiome revealed by metagenomics and culture.</title>
        <authorList>
            <person name="Gilroy R."/>
            <person name="Ravi A."/>
            <person name="Getino M."/>
            <person name="Pursley I."/>
            <person name="Horton D.L."/>
            <person name="Alikhan N.F."/>
            <person name="Baker D."/>
            <person name="Gharbi K."/>
            <person name="Hall N."/>
            <person name="Watson M."/>
            <person name="Adriaenssens E.M."/>
            <person name="Foster-Nyarko E."/>
            <person name="Jarju S."/>
            <person name="Secka A."/>
            <person name="Antonio M."/>
            <person name="Oren A."/>
            <person name="Chaudhuri R.R."/>
            <person name="La Ragione R."/>
            <person name="Hildebrand F."/>
            <person name="Pallen M.J."/>
        </authorList>
    </citation>
    <scope>NUCLEOTIDE SEQUENCE</scope>
    <source>
        <strain evidence="3">CHK165-2605</strain>
    </source>
</reference>
<dbReference type="NCBIfam" id="NF033563">
    <property type="entry name" value="transpos_IS30"/>
    <property type="match status" value="1"/>
</dbReference>
<gene>
    <name evidence="3" type="ORF">H9756_04420</name>
</gene>
<dbReference type="InterPro" id="IPR025246">
    <property type="entry name" value="IS30-like_HTH"/>
</dbReference>
<comment type="caution">
    <text evidence="3">The sequence shown here is derived from an EMBL/GenBank/DDBJ whole genome shotgun (WGS) entry which is preliminary data.</text>
</comment>
<dbReference type="InterPro" id="IPR036397">
    <property type="entry name" value="RNaseH_sf"/>
</dbReference>
<dbReference type="GO" id="GO:0004803">
    <property type="term" value="F:transposase activity"/>
    <property type="evidence" value="ECO:0007669"/>
    <property type="project" value="TreeGrafter"/>
</dbReference>